<evidence type="ECO:0000256" key="2">
    <source>
        <dbReference type="SAM" id="Phobius"/>
    </source>
</evidence>
<dbReference type="Pfam" id="PF13432">
    <property type="entry name" value="TPR_16"/>
    <property type="match status" value="1"/>
</dbReference>
<dbReference type="EMBL" id="AP021875">
    <property type="protein sequence ID" value="BBO78527.1"/>
    <property type="molecule type" value="Genomic_DNA"/>
</dbReference>
<dbReference type="GO" id="GO:0004016">
    <property type="term" value="F:adenylate cyclase activity"/>
    <property type="evidence" value="ECO:0007669"/>
    <property type="project" value="UniProtKB-ARBA"/>
</dbReference>
<keyword evidence="2" id="KW-1133">Transmembrane helix</keyword>
<dbReference type="AlphaFoldDB" id="A0A5K7ZPL5"/>
<accession>A0A5K7ZPL5</accession>
<dbReference type="KEGG" id="dwd:DSCW_59440"/>
<dbReference type="Gene3D" id="3.40.50.10070">
    <property type="entry name" value="TolB, N-terminal domain"/>
    <property type="match status" value="1"/>
</dbReference>
<dbReference type="Pfam" id="PF14559">
    <property type="entry name" value="TPR_19"/>
    <property type="match status" value="1"/>
</dbReference>
<dbReference type="GO" id="GO:0035556">
    <property type="term" value="P:intracellular signal transduction"/>
    <property type="evidence" value="ECO:0007669"/>
    <property type="project" value="InterPro"/>
</dbReference>
<feature type="repeat" description="TPR" evidence="1">
    <location>
        <begin position="531"/>
        <end position="564"/>
    </location>
</feature>
<dbReference type="InterPro" id="IPR011990">
    <property type="entry name" value="TPR-like_helical_dom_sf"/>
</dbReference>
<proteinExistence type="predicted"/>
<dbReference type="SUPFAM" id="SSF55073">
    <property type="entry name" value="Nucleotide cyclase"/>
    <property type="match status" value="1"/>
</dbReference>
<evidence type="ECO:0000259" key="3">
    <source>
        <dbReference type="PROSITE" id="PS50125"/>
    </source>
</evidence>
<dbReference type="PROSITE" id="PS50125">
    <property type="entry name" value="GUANYLATE_CYCLASE_2"/>
    <property type="match status" value="1"/>
</dbReference>
<keyword evidence="1" id="KW-0802">TPR repeat</keyword>
<dbReference type="Gene3D" id="3.30.70.1230">
    <property type="entry name" value="Nucleotide cyclase"/>
    <property type="match status" value="1"/>
</dbReference>
<dbReference type="CDD" id="cd07302">
    <property type="entry name" value="CHD"/>
    <property type="match status" value="1"/>
</dbReference>
<dbReference type="PROSITE" id="PS50005">
    <property type="entry name" value="TPR"/>
    <property type="match status" value="2"/>
</dbReference>
<dbReference type="RefSeq" id="WP_155307151.1">
    <property type="nucleotide sequence ID" value="NZ_AP021875.1"/>
</dbReference>
<organism evidence="4 5">
    <name type="scientific">Desulfosarcina widdelii</name>
    <dbReference type="NCBI Taxonomy" id="947919"/>
    <lineage>
        <taxon>Bacteria</taxon>
        <taxon>Pseudomonadati</taxon>
        <taxon>Thermodesulfobacteriota</taxon>
        <taxon>Desulfobacteria</taxon>
        <taxon>Desulfobacterales</taxon>
        <taxon>Desulfosarcinaceae</taxon>
        <taxon>Desulfosarcina</taxon>
    </lineage>
</organism>
<keyword evidence="2" id="KW-0472">Membrane</keyword>
<dbReference type="SMART" id="SM00028">
    <property type="entry name" value="TPR"/>
    <property type="match status" value="5"/>
</dbReference>
<dbReference type="InterPro" id="IPR029787">
    <property type="entry name" value="Nucleotide_cyclase"/>
</dbReference>
<feature type="repeat" description="TPR" evidence="1">
    <location>
        <begin position="462"/>
        <end position="495"/>
    </location>
</feature>
<dbReference type="PANTHER" id="PTHR43081:SF19">
    <property type="entry name" value="PH-SENSITIVE ADENYLATE CYCLASE RV1264"/>
    <property type="match status" value="1"/>
</dbReference>
<dbReference type="Gene3D" id="1.25.40.10">
    <property type="entry name" value="Tetratricopeptide repeat domain"/>
    <property type="match status" value="2"/>
</dbReference>
<sequence>MAENGTQRKLTAILSADVKGYSKLMGDDDESTVNTITAYRAIIADLIQNNQGRVVDTPGDNILAEFNGALNAVNSAIEIQKRLEIENGKLQSNRRMNFRIGINLGDVLHKDNRIYGDGVNVAARIESLADPGGISISRGVFDQVKNKVRQGFEYMGEHEVKNISEPVRIYRVLLKPEFEGKIIDEQSHRKTKLQKPYAIAIVLILICSVSILWVFYPRPAKIQAASIDKMAYPLPEKPSIVVLPFKNMSDNPEEDYFSDGLTEQIITTLSTYPRIFVITRQSAFHYKEQSVEIRQVAEELGVHYVLTGGVQKSGNKVRITVQLIDAISGSYIWSERYDRRLTDIFEIQDEITANVLNAMVAQLTEGEQARRWTQKKYNLKALEKHYRAQGFFCRHTREDYEKALPLFEESIELEPDFVWPYVYLGYTHLNLGVRGWSESPKESFKAAFELAQKALNIDELHDGAHSLLAAYYNVTRQYEKALSEIDRAIELNSNAADAKAIKGGILSNLGLWEDAARYGEMALRLNPFPGVFVYWILGRAYFMTGQYDESIAICKKAIQVSPNFIAAHRYLAACYSSLDREADAQAAAKEVLRINPKFSIESYAKRLRYKNKADIERELGALRKAGLPEKSTS</sequence>
<keyword evidence="2" id="KW-0812">Transmembrane</keyword>
<keyword evidence="5" id="KW-1185">Reference proteome</keyword>
<evidence type="ECO:0000313" key="5">
    <source>
        <dbReference type="Proteomes" id="UP000427769"/>
    </source>
</evidence>
<dbReference type="InterPro" id="IPR019734">
    <property type="entry name" value="TPR_rpt"/>
</dbReference>
<gene>
    <name evidence="4" type="ORF">DSCW_59440</name>
</gene>
<name>A0A5K7ZPL5_9BACT</name>
<protein>
    <submittedName>
        <fullName evidence="4">Guanylyl cyclase</fullName>
    </submittedName>
</protein>
<dbReference type="SUPFAM" id="SSF48452">
    <property type="entry name" value="TPR-like"/>
    <property type="match status" value="2"/>
</dbReference>
<reference evidence="4 5" key="1">
    <citation type="submission" date="2019-11" db="EMBL/GenBank/DDBJ databases">
        <title>Comparative genomics of hydrocarbon-degrading Desulfosarcina strains.</title>
        <authorList>
            <person name="Watanabe M."/>
            <person name="Kojima H."/>
            <person name="Fukui M."/>
        </authorList>
    </citation>
    <scope>NUCLEOTIDE SEQUENCE [LARGE SCALE GENOMIC DNA]</scope>
    <source>
        <strain evidence="4 5">PP31</strain>
    </source>
</reference>
<evidence type="ECO:0000256" key="1">
    <source>
        <dbReference type="PROSITE-ProRule" id="PRU00339"/>
    </source>
</evidence>
<dbReference type="OrthoDB" id="9807521at2"/>
<dbReference type="PANTHER" id="PTHR43081">
    <property type="entry name" value="ADENYLATE CYCLASE, TERMINAL-DIFFERENTIATION SPECIFIC-RELATED"/>
    <property type="match status" value="1"/>
</dbReference>
<feature type="transmembrane region" description="Helical" evidence="2">
    <location>
        <begin position="197"/>
        <end position="216"/>
    </location>
</feature>
<dbReference type="GO" id="GO:0006171">
    <property type="term" value="P:cAMP biosynthetic process"/>
    <property type="evidence" value="ECO:0007669"/>
    <property type="project" value="TreeGrafter"/>
</dbReference>
<dbReference type="InterPro" id="IPR050697">
    <property type="entry name" value="Adenylyl/Guanylyl_Cyclase_3/4"/>
</dbReference>
<dbReference type="Proteomes" id="UP000427769">
    <property type="component" value="Chromosome"/>
</dbReference>
<dbReference type="Pfam" id="PF00211">
    <property type="entry name" value="Guanylate_cyc"/>
    <property type="match status" value="1"/>
</dbReference>
<dbReference type="InterPro" id="IPR001054">
    <property type="entry name" value="A/G_cyclase"/>
</dbReference>
<evidence type="ECO:0000313" key="4">
    <source>
        <dbReference type="EMBL" id="BBO78527.1"/>
    </source>
</evidence>
<feature type="domain" description="Guanylate cyclase" evidence="3">
    <location>
        <begin position="12"/>
        <end position="126"/>
    </location>
</feature>